<dbReference type="EMBL" id="JAACNH010000001">
    <property type="protein sequence ID" value="KAG8455548.1"/>
    <property type="molecule type" value="Genomic_DNA"/>
</dbReference>
<evidence type="ECO:0000256" key="2">
    <source>
        <dbReference type="SAM" id="Phobius"/>
    </source>
</evidence>
<reference evidence="5" key="1">
    <citation type="thesis" date="2020" institute="ProQuest LLC" country="789 East Eisenhower Parkway, Ann Arbor, MI, USA">
        <title>Comparative Genomics and Chromosome Evolution.</title>
        <authorList>
            <person name="Mudd A.B."/>
        </authorList>
    </citation>
    <scope>NUCLEOTIDE SEQUENCE</scope>
    <source>
        <strain evidence="5">Female2</strain>
        <tissue evidence="5">Blood</tissue>
    </source>
</reference>
<dbReference type="InterPro" id="IPR036816">
    <property type="entry name" value="RNaseA-like_dom_sf"/>
</dbReference>
<proteinExistence type="inferred from homology"/>
<keyword evidence="2" id="KW-0812">Transmembrane</keyword>
<dbReference type="PANTHER" id="PTHR11437">
    <property type="entry name" value="RIBONUCLEASE"/>
    <property type="match status" value="1"/>
</dbReference>
<evidence type="ECO:0000259" key="4">
    <source>
        <dbReference type="SMART" id="SM00092"/>
    </source>
</evidence>
<dbReference type="GO" id="GO:0003676">
    <property type="term" value="F:nucleic acid binding"/>
    <property type="evidence" value="ECO:0007669"/>
    <property type="project" value="InterPro"/>
</dbReference>
<accession>A0A8T2KFL3</accession>
<feature type="signal peptide" evidence="3">
    <location>
        <begin position="1"/>
        <end position="16"/>
    </location>
</feature>
<feature type="chain" id="PRO_5035889693" description="Ribonuclease A-domain domain-containing protein" evidence="3">
    <location>
        <begin position="17"/>
        <end position="164"/>
    </location>
</feature>
<feature type="domain" description="Ribonuclease A-domain" evidence="4">
    <location>
        <begin position="22"/>
        <end position="136"/>
    </location>
</feature>
<dbReference type="PRINTS" id="PR00794">
    <property type="entry name" value="RIBONUCLEASE"/>
</dbReference>
<dbReference type="PANTHER" id="PTHR11437:SF66">
    <property type="entry name" value="RNASE 3"/>
    <property type="match status" value="1"/>
</dbReference>
<dbReference type="GO" id="GO:0004540">
    <property type="term" value="F:RNA nuclease activity"/>
    <property type="evidence" value="ECO:0007669"/>
    <property type="project" value="TreeGrafter"/>
</dbReference>
<dbReference type="Pfam" id="PF00074">
    <property type="entry name" value="RnaseA"/>
    <property type="match status" value="1"/>
</dbReference>
<keyword evidence="6" id="KW-1185">Reference proteome</keyword>
<dbReference type="InterPro" id="IPR023412">
    <property type="entry name" value="RNaseA_domain"/>
</dbReference>
<feature type="transmembrane region" description="Helical" evidence="2">
    <location>
        <begin position="147"/>
        <end position="163"/>
    </location>
</feature>
<dbReference type="SMART" id="SM00092">
    <property type="entry name" value="RNAse_Pc"/>
    <property type="match status" value="1"/>
</dbReference>
<comment type="similarity">
    <text evidence="1">Belongs to the pancreatic ribonuclease family.</text>
</comment>
<dbReference type="SUPFAM" id="SSF54076">
    <property type="entry name" value="RNase A-like"/>
    <property type="match status" value="1"/>
</dbReference>
<keyword evidence="3" id="KW-0732">Signal</keyword>
<comment type="caution">
    <text evidence="5">The sequence shown here is derived from an EMBL/GenBank/DDBJ whole genome shotgun (WGS) entry which is preliminary data.</text>
</comment>
<dbReference type="GO" id="GO:0050830">
    <property type="term" value="P:defense response to Gram-positive bacterium"/>
    <property type="evidence" value="ECO:0007669"/>
    <property type="project" value="TreeGrafter"/>
</dbReference>
<dbReference type="CDD" id="cd06265">
    <property type="entry name" value="RNase_A_canonical"/>
    <property type="match status" value="1"/>
</dbReference>
<keyword evidence="2" id="KW-0472">Membrane</keyword>
<protein>
    <recommendedName>
        <fullName evidence="4">Ribonuclease A-domain domain-containing protein</fullName>
    </recommendedName>
</protein>
<sequence>MSPVLYLLVMLGIILSFPLQSHTQNFNMFMEKHIVPEKGNINCNVTIKERNIRNRNECRPRNTFIHDTNGKIVRDLCSGIVSSTVVSSKEPLALTDCRMLKGSLRPPNCAYNQTEEMGTIYITCENNYPVHFVRFEASFSASYCQCFFNLLAVFLISQLLLFLY</sequence>
<evidence type="ECO:0000313" key="5">
    <source>
        <dbReference type="EMBL" id="KAG8455548.1"/>
    </source>
</evidence>
<dbReference type="AlphaFoldDB" id="A0A8T2KFL3"/>
<evidence type="ECO:0000313" key="6">
    <source>
        <dbReference type="Proteomes" id="UP000812440"/>
    </source>
</evidence>
<organism evidence="5 6">
    <name type="scientific">Hymenochirus boettgeri</name>
    <name type="common">Congo dwarf clawed frog</name>
    <dbReference type="NCBI Taxonomy" id="247094"/>
    <lineage>
        <taxon>Eukaryota</taxon>
        <taxon>Metazoa</taxon>
        <taxon>Chordata</taxon>
        <taxon>Craniata</taxon>
        <taxon>Vertebrata</taxon>
        <taxon>Euteleostomi</taxon>
        <taxon>Amphibia</taxon>
        <taxon>Batrachia</taxon>
        <taxon>Anura</taxon>
        <taxon>Pipoidea</taxon>
        <taxon>Pipidae</taxon>
        <taxon>Pipinae</taxon>
        <taxon>Hymenochirus</taxon>
    </lineage>
</organism>
<dbReference type="Proteomes" id="UP000812440">
    <property type="component" value="Chromosome 1"/>
</dbReference>
<evidence type="ECO:0000256" key="3">
    <source>
        <dbReference type="SAM" id="SignalP"/>
    </source>
</evidence>
<gene>
    <name evidence="5" type="ORF">GDO86_001664</name>
</gene>
<name>A0A8T2KFL3_9PIPI</name>
<evidence type="ECO:0000256" key="1">
    <source>
        <dbReference type="ARBA" id="ARBA00005600"/>
    </source>
</evidence>
<dbReference type="InterPro" id="IPR001427">
    <property type="entry name" value="RNaseA"/>
</dbReference>
<keyword evidence="2" id="KW-1133">Transmembrane helix</keyword>
<dbReference type="Gene3D" id="3.10.130.10">
    <property type="entry name" value="Ribonuclease A-like domain"/>
    <property type="match status" value="1"/>
</dbReference>
<dbReference type="OrthoDB" id="9893194at2759"/>